<sequence>MANFFRPRIPKPFRTARPMASGPARGLPAWLDVDAAAMAAGMLVAAVSPLADADAAARAWALMAVGDAAPSERVALLTVSPEALRAGGCDRALAEALRRGEARGALLLEPTETLCKLEEGASPPVAPLAVSDLHLRGGSVVGFGPGAAAAFGVFGQESSPWVMPRGRESVPVVSLGDLDRKAVPATVLRGRVALVAVGEEGALPPGDGAAAALGGLLEGGARQEAPRWVAPLFVLAAGLSMRFAVRRGVLAASVVMVAMVAVLLGGQVLLAGRIPASLLALASAVVGLGLAFAGVLAAGTRRTSSAARRAGELLERTKQGRLEEIRSLPDAEFWLRVARLAEQAHPSEVVLVADLPPSRWHLRFWNERQGGERIVAEQRRDVRRSPFSDAPGVYKIQALTGFLSRAEMPVIAVPLLASGELEGYVFLCGSAAESAFAREPERAERLGRELGLLARRRRLARGAAAQGAVAGAEEELVDGVRGALGDLRLLGAAIRGVPAAALVADAFGDVRVVSREFAAWLKGRDVVTPPDGPGGTLAPGSLSLGDVLAAVRGIGAEKGSSGRASSQILSRVMERDEGLDLPVTGPEPGVLHVRAVRQEAEGLSWIAGYVATLTRAEVSASAANVRSITGRDSFDPLVTFALGELVTEAVTACGRSSGRPLKLEPIRGATHTLGHRSELAQALEAFLLDMSSRALPGHQPVVSVRETPQGPQLSVLDVGFGMGLPESALERVLVAPSTAPAGLETLGRLIVAVEDSHGQAELRTNDGWGITLVLTMLRAQPRMSMAPESTRAAPERPSTPERTSSPNVFTLGRKQG</sequence>
<evidence type="ECO:0000256" key="2">
    <source>
        <dbReference type="SAM" id="Phobius"/>
    </source>
</evidence>
<dbReference type="EMBL" id="CP012159">
    <property type="protein sequence ID" value="AKT36861.1"/>
    <property type="molecule type" value="Genomic_DNA"/>
</dbReference>
<dbReference type="KEGG" id="ccro:CMC5_009820"/>
<keyword evidence="2" id="KW-0472">Membrane</keyword>
<reference evidence="3 4" key="1">
    <citation type="submission" date="2015-07" db="EMBL/GenBank/DDBJ databases">
        <title>Genome analysis of myxobacterium Chondromyces crocatus Cm c5 reveals a high potential for natural compound synthesis and the genetic basis for the loss of fruiting body formation.</title>
        <authorList>
            <person name="Zaburannyi N."/>
            <person name="Bunk B."/>
            <person name="Maier J."/>
            <person name="Overmann J."/>
            <person name="Mueller R."/>
        </authorList>
    </citation>
    <scope>NUCLEOTIDE SEQUENCE [LARGE SCALE GENOMIC DNA]</scope>
    <source>
        <strain evidence="3 4">Cm c5</strain>
    </source>
</reference>
<evidence type="ECO:0000313" key="4">
    <source>
        <dbReference type="Proteomes" id="UP000067626"/>
    </source>
</evidence>
<dbReference type="STRING" id="52.CMC5_009820"/>
<keyword evidence="2" id="KW-0812">Transmembrane</keyword>
<evidence type="ECO:0000313" key="3">
    <source>
        <dbReference type="EMBL" id="AKT36861.1"/>
    </source>
</evidence>
<name>A0A0K1E7K1_CHOCO</name>
<protein>
    <submittedName>
        <fullName evidence="3">Uncharacterized protein</fullName>
    </submittedName>
</protein>
<dbReference type="RefSeq" id="WP_179955509.1">
    <property type="nucleotide sequence ID" value="NZ_CP012159.1"/>
</dbReference>
<keyword evidence="4" id="KW-1185">Reference proteome</keyword>
<organism evidence="3 4">
    <name type="scientific">Chondromyces crocatus</name>
    <dbReference type="NCBI Taxonomy" id="52"/>
    <lineage>
        <taxon>Bacteria</taxon>
        <taxon>Pseudomonadati</taxon>
        <taxon>Myxococcota</taxon>
        <taxon>Polyangia</taxon>
        <taxon>Polyangiales</taxon>
        <taxon>Polyangiaceae</taxon>
        <taxon>Chondromyces</taxon>
    </lineage>
</organism>
<gene>
    <name evidence="3" type="ORF">CMC5_009820</name>
</gene>
<proteinExistence type="predicted"/>
<keyword evidence="2" id="KW-1133">Transmembrane helix</keyword>
<evidence type="ECO:0000256" key="1">
    <source>
        <dbReference type="SAM" id="MobiDB-lite"/>
    </source>
</evidence>
<dbReference type="Proteomes" id="UP000067626">
    <property type="component" value="Chromosome"/>
</dbReference>
<dbReference type="AlphaFoldDB" id="A0A0K1E7K1"/>
<feature type="transmembrane region" description="Helical" evidence="2">
    <location>
        <begin position="249"/>
        <end position="270"/>
    </location>
</feature>
<accession>A0A0K1E7K1</accession>
<feature type="region of interest" description="Disordered" evidence="1">
    <location>
        <begin position="781"/>
        <end position="816"/>
    </location>
</feature>
<feature type="transmembrane region" description="Helical" evidence="2">
    <location>
        <begin position="276"/>
        <end position="299"/>
    </location>
</feature>